<feature type="region of interest" description="Disordered" evidence="1">
    <location>
        <begin position="127"/>
        <end position="220"/>
    </location>
</feature>
<dbReference type="EMBL" id="JBBPBF010000006">
    <property type="protein sequence ID" value="KAK7613513.1"/>
    <property type="molecule type" value="Genomic_DNA"/>
</dbReference>
<feature type="compositionally biased region" description="Basic residues" evidence="1">
    <location>
        <begin position="139"/>
        <end position="150"/>
    </location>
</feature>
<feature type="compositionally biased region" description="Polar residues" evidence="1">
    <location>
        <begin position="193"/>
        <end position="220"/>
    </location>
</feature>
<gene>
    <name evidence="2" type="ORF">JOL62DRAFT_381295</name>
</gene>
<evidence type="ECO:0000256" key="1">
    <source>
        <dbReference type="SAM" id="MobiDB-lite"/>
    </source>
</evidence>
<reference evidence="2 3" key="1">
    <citation type="submission" date="2024-04" db="EMBL/GenBank/DDBJ databases">
        <title>Phyllosticta paracitricarpa is synonymous to the EU quarantine fungus P. citricarpa based on phylogenomic analyses.</title>
        <authorList>
            <consortium name="Lawrence Berkeley National Laboratory"/>
            <person name="Van ingen-buijs V.A."/>
            <person name="Van westerhoven A.C."/>
            <person name="Haridas S."/>
            <person name="Skiadas P."/>
            <person name="Martin F."/>
            <person name="Groenewald J.Z."/>
            <person name="Crous P.W."/>
            <person name="Seidl M.F."/>
        </authorList>
    </citation>
    <scope>NUCLEOTIDE SEQUENCE [LARGE SCALE GENOMIC DNA]</scope>
    <source>
        <strain evidence="2 3">CBS 141358</strain>
    </source>
</reference>
<comment type="caution">
    <text evidence="2">The sequence shown here is derived from an EMBL/GenBank/DDBJ whole genome shotgun (WGS) entry which is preliminary data.</text>
</comment>
<keyword evidence="3" id="KW-1185">Reference proteome</keyword>
<proteinExistence type="predicted"/>
<evidence type="ECO:0000313" key="3">
    <source>
        <dbReference type="Proteomes" id="UP001367316"/>
    </source>
</evidence>
<name>A0ABR1NFH0_9PEZI</name>
<protein>
    <submittedName>
        <fullName evidence="2">Uncharacterized protein</fullName>
    </submittedName>
</protein>
<accession>A0ABR1NFH0</accession>
<evidence type="ECO:0000313" key="2">
    <source>
        <dbReference type="EMBL" id="KAK7613513.1"/>
    </source>
</evidence>
<feature type="compositionally biased region" description="Polar residues" evidence="1">
    <location>
        <begin position="127"/>
        <end position="138"/>
    </location>
</feature>
<feature type="compositionally biased region" description="Polar residues" evidence="1">
    <location>
        <begin position="153"/>
        <end position="169"/>
    </location>
</feature>
<organism evidence="2 3">
    <name type="scientific">Phyllosticta paracitricarpa</name>
    <dbReference type="NCBI Taxonomy" id="2016321"/>
    <lineage>
        <taxon>Eukaryota</taxon>
        <taxon>Fungi</taxon>
        <taxon>Dikarya</taxon>
        <taxon>Ascomycota</taxon>
        <taxon>Pezizomycotina</taxon>
        <taxon>Dothideomycetes</taxon>
        <taxon>Dothideomycetes incertae sedis</taxon>
        <taxon>Botryosphaeriales</taxon>
        <taxon>Phyllostictaceae</taxon>
        <taxon>Phyllosticta</taxon>
    </lineage>
</organism>
<sequence>MAICPRRALLDSQHCQRHEHVFAFFSNSCLGGKATGKMWDEQRTNSSNAWARRAIGWEARFRLTGILLDTTCAEASGNSAGTWNASSRDSASILLGVGTSDSLNPDFPGAGCSLSQHSSGLSRIISTRKPPTTAQMATTRHHSPKSKTCHRLLQTSALPTSFQTDSTPSLPAYEASSRIHKPPTSPPSPCGYRTQSSNSAKATRSWTASPWSLPSSLPTC</sequence>
<dbReference type="Proteomes" id="UP001367316">
    <property type="component" value="Unassembled WGS sequence"/>
</dbReference>